<keyword evidence="3" id="KW-1185">Reference proteome</keyword>
<dbReference type="InterPro" id="IPR051922">
    <property type="entry name" value="Bact_Sporulation_Assoc"/>
</dbReference>
<dbReference type="Gene3D" id="3.40.50.12090">
    <property type="match status" value="2"/>
</dbReference>
<organism evidence="2 3">
    <name type="scientific">Thalassorhabdus alkalitolerans</name>
    <dbReference type="NCBI Taxonomy" id="2282697"/>
    <lineage>
        <taxon>Bacteria</taxon>
        <taxon>Bacillati</taxon>
        <taxon>Bacillota</taxon>
        <taxon>Bacilli</taxon>
        <taxon>Bacillales</taxon>
        <taxon>Bacillaceae</taxon>
        <taxon>Thalassorhabdus</taxon>
    </lineage>
</organism>
<evidence type="ECO:0000256" key="1">
    <source>
        <dbReference type="ARBA" id="ARBA00001947"/>
    </source>
</evidence>
<reference evidence="3" key="1">
    <citation type="journal article" date="2019" name="Int. J. Syst. Evol. Microbiol.">
        <title>The Global Catalogue of Microorganisms (GCM) 10K type strain sequencing project: providing services to taxonomists for standard genome sequencing and annotation.</title>
        <authorList>
            <consortium name="The Broad Institute Genomics Platform"/>
            <consortium name="The Broad Institute Genome Sequencing Center for Infectious Disease"/>
            <person name="Wu L."/>
            <person name="Ma J."/>
        </authorList>
    </citation>
    <scope>NUCLEOTIDE SEQUENCE [LARGE SCALE GENOMIC DNA]</scope>
    <source>
        <strain evidence="3">CECT 7184</strain>
    </source>
</reference>
<sequence length="541" mass="59849">MKNRFSITVVIISILLGIGGFLSLEAEAKESHRIYGDNRFETAVEISKEHWETSRKVVLTQGGNFPDALAGASLAYKQQAPILLTRRSTLPPETKKEIQRLGAEEVIILGGPLAVSNDIENELIHSTGVSVTRVSGDNRMETAESIADRLGKYDKAILVNGSNFPDALSIAPIAAEAGYPILLTSDGKRVTKGTENKLNKAEEVLVIGGPSVVSEELRRQFSGTRISGSNRYETAAEVIKEFHQDNGNIFIATGTDFADALTGSAAAAKQKGVTLLSAQDSFPSASRKVLHETPKVHTTFLGGPNALSERVVSEVESFPSYETKEQGGDTVIYYSPHPDDEILTMGVGIANDLYYGRDVHVILLTQGRASGTYQRVLADHPSLTSQEFGQSRVMEFVDAMERLGLPESNYEIYDFEDGQLQVDEVKEVVRKYEERYPGAYHKTFSYYDPHRDHVAAGIAVNELYIDKEIEKAEFHISSYQFQNVNGVNLPVYDRERVIDAAHAYIYLSPREGRYSVGYSSVPHWFDRLLKRPQGKVHGPNQ</sequence>
<dbReference type="InterPro" id="IPR003737">
    <property type="entry name" value="GlcNAc_PI_deacetylase-related"/>
</dbReference>
<dbReference type="InterPro" id="IPR007253">
    <property type="entry name" value="Cell_wall-bd_2"/>
</dbReference>
<accession>A0ABW0YJ95</accession>
<dbReference type="SUPFAM" id="SSF102588">
    <property type="entry name" value="LmbE-like"/>
    <property type="match status" value="1"/>
</dbReference>
<dbReference type="Gene3D" id="3.40.50.10320">
    <property type="entry name" value="LmbE-like"/>
    <property type="match status" value="1"/>
</dbReference>
<proteinExistence type="predicted"/>
<dbReference type="Pfam" id="PF02585">
    <property type="entry name" value="PIG-L"/>
    <property type="match status" value="1"/>
</dbReference>
<dbReference type="PANTHER" id="PTHR30032">
    <property type="entry name" value="N-ACETYLMURAMOYL-L-ALANINE AMIDASE-RELATED"/>
    <property type="match status" value="1"/>
</dbReference>
<comment type="caution">
    <text evidence="2">The sequence shown here is derived from an EMBL/GenBank/DDBJ whole genome shotgun (WGS) entry which is preliminary data.</text>
</comment>
<evidence type="ECO:0000313" key="3">
    <source>
        <dbReference type="Proteomes" id="UP001596142"/>
    </source>
</evidence>
<dbReference type="Proteomes" id="UP001596142">
    <property type="component" value="Unassembled WGS sequence"/>
</dbReference>
<evidence type="ECO:0000313" key="2">
    <source>
        <dbReference type="EMBL" id="MFC5711467.1"/>
    </source>
</evidence>
<dbReference type="PANTHER" id="PTHR30032:SF8">
    <property type="entry name" value="GERMINATION-SPECIFIC N-ACETYLMURAMOYL-L-ALANINE AMIDASE"/>
    <property type="match status" value="1"/>
</dbReference>
<dbReference type="EMBL" id="JBHSOZ010000002">
    <property type="protein sequence ID" value="MFC5711467.1"/>
    <property type="molecule type" value="Genomic_DNA"/>
</dbReference>
<protein>
    <submittedName>
        <fullName evidence="2">Cell wall-binding repeat-containing protein</fullName>
    </submittedName>
</protein>
<comment type="cofactor">
    <cofactor evidence="1">
        <name>Zn(2+)</name>
        <dbReference type="ChEBI" id="CHEBI:29105"/>
    </cofactor>
</comment>
<dbReference type="RefSeq" id="WP_385937763.1">
    <property type="nucleotide sequence ID" value="NZ_JBHSOZ010000002.1"/>
</dbReference>
<name>A0ABW0YJ95_9BACI</name>
<dbReference type="Pfam" id="PF04122">
    <property type="entry name" value="CW_binding_2"/>
    <property type="match status" value="3"/>
</dbReference>
<gene>
    <name evidence="2" type="ORF">ACFPU1_01590</name>
</gene>
<dbReference type="InterPro" id="IPR024078">
    <property type="entry name" value="LmbE-like_dom_sf"/>
</dbReference>